<dbReference type="InterPro" id="IPR007400">
    <property type="entry name" value="PrpF-like"/>
</dbReference>
<protein>
    <submittedName>
        <fullName evidence="3">PrpF family protein</fullName>
    </submittedName>
</protein>
<dbReference type="EMBL" id="JABWMJ010000004">
    <property type="protein sequence ID" value="NUZ06104.1"/>
    <property type="molecule type" value="Genomic_DNA"/>
</dbReference>
<organism evidence="3 4">
    <name type="scientific">Piscinibacter koreensis</name>
    <dbReference type="NCBI Taxonomy" id="2742824"/>
    <lineage>
        <taxon>Bacteria</taxon>
        <taxon>Pseudomonadati</taxon>
        <taxon>Pseudomonadota</taxon>
        <taxon>Betaproteobacteria</taxon>
        <taxon>Burkholderiales</taxon>
        <taxon>Sphaerotilaceae</taxon>
        <taxon>Piscinibacter</taxon>
    </lineage>
</organism>
<dbReference type="AlphaFoldDB" id="A0A7Y6NN21"/>
<dbReference type="RefSeq" id="WP_176068764.1">
    <property type="nucleotide sequence ID" value="NZ_JABWMJ010000004.1"/>
</dbReference>
<dbReference type="Proteomes" id="UP000529637">
    <property type="component" value="Unassembled WGS sequence"/>
</dbReference>
<name>A0A7Y6NN21_9BURK</name>
<evidence type="ECO:0000313" key="4">
    <source>
        <dbReference type="Proteomes" id="UP000529637"/>
    </source>
</evidence>
<evidence type="ECO:0000313" key="3">
    <source>
        <dbReference type="EMBL" id="NUZ06104.1"/>
    </source>
</evidence>
<dbReference type="Gene3D" id="3.10.310.10">
    <property type="entry name" value="Diaminopimelate Epimerase, Chain A, domain 1"/>
    <property type="match status" value="2"/>
</dbReference>
<dbReference type="PANTHER" id="PTHR43709:SF2">
    <property type="entry name" value="DUF453 DOMAIN PROTEIN (AFU_ORTHOLOGUE AFUA_6G00360)"/>
    <property type="match status" value="1"/>
</dbReference>
<gene>
    <name evidence="3" type="ORF">HQN59_10050</name>
</gene>
<proteinExistence type="inferred from homology"/>
<reference evidence="3 4" key="1">
    <citation type="submission" date="2020-06" db="EMBL/GenBank/DDBJ databases">
        <title>Schlegella sp. ID0723 isolated from air conditioner.</title>
        <authorList>
            <person name="Kim D.Y."/>
            <person name="Kim D.-U."/>
        </authorList>
    </citation>
    <scope>NUCLEOTIDE SEQUENCE [LARGE SCALE GENOMIC DNA]</scope>
    <source>
        <strain evidence="3 4">ID0723</strain>
    </source>
</reference>
<dbReference type="PANTHER" id="PTHR43709">
    <property type="entry name" value="ACONITATE ISOMERASE-RELATED"/>
    <property type="match status" value="1"/>
</dbReference>
<comment type="similarity">
    <text evidence="1">Belongs to the PrpF family.</text>
</comment>
<keyword evidence="4" id="KW-1185">Reference proteome</keyword>
<keyword evidence="2" id="KW-0413">Isomerase</keyword>
<sequence length="377" mass="39400">MARRIPAAFIRGGTSKGLVFHRRDLPADRGEWDAIFLAAMGSPDRYGRQLNGMGGGVSSLSKVCIVDAPTRPGADIDYTFVQVQVKEARCEYRGNCGNMSSAMGPFAVDEGLVSAPRGDEALVRIHNTNTGKIIESRFAVAGGRSVETGELEIPGVHGRAAPVRLDFLEPGGASTGRLLPTGRACDRLDVAGIGAIDASMVDAANACVFVDAAALGLGGGELPDEIDADAGLMQRLEQIRRHASVAMGIAPSLDAAAGVRMLPLIAFVAAPRATITLAGEGIPADAADLVIRMLSNGQPHRAVPLTGALCTAVATLIDGSIPARLARPGREGPLRLAMPSGVLTVDARVRRDGSGWFAESGSFFRTTRRLFDGFVYA</sequence>
<evidence type="ECO:0000256" key="1">
    <source>
        <dbReference type="ARBA" id="ARBA00007673"/>
    </source>
</evidence>
<dbReference type="GO" id="GO:0016853">
    <property type="term" value="F:isomerase activity"/>
    <property type="evidence" value="ECO:0007669"/>
    <property type="project" value="UniProtKB-KW"/>
</dbReference>
<evidence type="ECO:0000256" key="2">
    <source>
        <dbReference type="ARBA" id="ARBA00023235"/>
    </source>
</evidence>
<accession>A0A7Y6NN21</accession>
<comment type="caution">
    <text evidence="3">The sequence shown here is derived from an EMBL/GenBank/DDBJ whole genome shotgun (WGS) entry which is preliminary data.</text>
</comment>
<dbReference type="Pfam" id="PF04303">
    <property type="entry name" value="PrpF"/>
    <property type="match status" value="1"/>
</dbReference>
<dbReference type="SUPFAM" id="SSF54506">
    <property type="entry name" value="Diaminopimelate epimerase-like"/>
    <property type="match status" value="2"/>
</dbReference>